<keyword evidence="5 6" id="KW-0472">Membrane</keyword>
<feature type="transmembrane region" description="Helical" evidence="6">
    <location>
        <begin position="270"/>
        <end position="299"/>
    </location>
</feature>
<evidence type="ECO:0000256" key="3">
    <source>
        <dbReference type="ARBA" id="ARBA00022692"/>
    </source>
</evidence>
<feature type="transmembrane region" description="Helical" evidence="6">
    <location>
        <begin position="44"/>
        <end position="70"/>
    </location>
</feature>
<evidence type="ECO:0000313" key="9">
    <source>
        <dbReference type="Proteomes" id="UP000182744"/>
    </source>
</evidence>
<evidence type="ECO:0000256" key="6">
    <source>
        <dbReference type="SAM" id="Phobius"/>
    </source>
</evidence>
<evidence type="ECO:0000313" key="8">
    <source>
        <dbReference type="EMBL" id="SDE16192.1"/>
    </source>
</evidence>
<dbReference type="PANTHER" id="PTHR30213">
    <property type="entry name" value="INNER MEMBRANE PROTEIN YHJD"/>
    <property type="match status" value="1"/>
</dbReference>
<reference evidence="9" key="2">
    <citation type="submission" date="2016-10" db="EMBL/GenBank/DDBJ databases">
        <authorList>
            <person name="Varghese N."/>
        </authorList>
    </citation>
    <scope>NUCLEOTIDE SEQUENCE [LARGE SCALE GENOMIC DNA]</scope>
    <source>
        <strain evidence="9">DSM 20639</strain>
    </source>
</reference>
<dbReference type="GO" id="GO:0005886">
    <property type="term" value="C:plasma membrane"/>
    <property type="evidence" value="ECO:0007669"/>
    <property type="project" value="UniProtKB-SubCell"/>
</dbReference>
<gene>
    <name evidence="7" type="ORF">R6G71_04835</name>
    <name evidence="8" type="ORF">SAMN05421878_1036</name>
</gene>
<feature type="transmembrane region" description="Helical" evidence="6">
    <location>
        <begin position="239"/>
        <end position="258"/>
    </location>
</feature>
<dbReference type="Proteomes" id="UP001273799">
    <property type="component" value="Unassembled WGS sequence"/>
</dbReference>
<proteinExistence type="predicted"/>
<dbReference type="Pfam" id="PF03631">
    <property type="entry name" value="Virul_fac_BrkB"/>
    <property type="match status" value="1"/>
</dbReference>
<evidence type="ECO:0000313" key="7">
    <source>
        <dbReference type="EMBL" id="MDY5153372.1"/>
    </source>
</evidence>
<comment type="subcellular location">
    <subcellularLocation>
        <location evidence="1">Cell membrane</location>
        <topology evidence="1">Multi-pass membrane protein</topology>
    </subcellularLocation>
</comment>
<sequence>MRGGGWQGIAAKIATLQNWAENLVDRLADTRLWRSLARYAQARGGLLSGGIAYSALFSVSAALTIAWSAFMATLGKNAELRAIVISGINQALPGILKDPNRGGEGLIDPDALVWSGGHGIASIIAAGVIVWTAISIMGGISKSIRAMFAVNQVVQHGVMQMLRSFGGFLILAVGITSGAILAAAAGTLGTRLAALLGYSGALSAFSTKVVVAALAAGVDALIIAFLIRFTGGIRAPRRDLAAGCLLGGVTMAAVKILGTSVVSNVADNPLLAPFAALVTLLLWLNLTARILLLTCAFMANPPRQYQAEESSELRGKQRPNYVTLSAPHTLDWPHDPITGAIQPAARRE</sequence>
<evidence type="ECO:0000256" key="2">
    <source>
        <dbReference type="ARBA" id="ARBA00022475"/>
    </source>
</evidence>
<feature type="transmembrane region" description="Helical" evidence="6">
    <location>
        <begin position="205"/>
        <end position="227"/>
    </location>
</feature>
<keyword evidence="4 6" id="KW-1133">Transmembrane helix</keyword>
<evidence type="ECO:0000256" key="5">
    <source>
        <dbReference type="ARBA" id="ARBA00023136"/>
    </source>
</evidence>
<dbReference type="RefSeq" id="WP_074661199.1">
    <property type="nucleotide sequence ID" value="NZ_FNAU01000003.1"/>
</dbReference>
<name>A0A1G7AN23_9ACTO</name>
<dbReference type="InterPro" id="IPR017039">
    <property type="entry name" value="Virul_fac_BrkB"/>
</dbReference>
<organism evidence="8 9">
    <name type="scientific">Actinobaculum suis</name>
    <dbReference type="NCBI Taxonomy" id="1657"/>
    <lineage>
        <taxon>Bacteria</taxon>
        <taxon>Bacillati</taxon>
        <taxon>Actinomycetota</taxon>
        <taxon>Actinomycetes</taxon>
        <taxon>Actinomycetales</taxon>
        <taxon>Actinomycetaceae</taxon>
        <taxon>Actinobaculum</taxon>
    </lineage>
</organism>
<keyword evidence="3 6" id="KW-0812">Transmembrane</keyword>
<feature type="transmembrane region" description="Helical" evidence="6">
    <location>
        <begin position="161"/>
        <end position="185"/>
    </location>
</feature>
<keyword evidence="2" id="KW-1003">Cell membrane</keyword>
<dbReference type="Proteomes" id="UP000182744">
    <property type="component" value="Unassembled WGS sequence"/>
</dbReference>
<dbReference type="PANTHER" id="PTHR30213:SF1">
    <property type="entry name" value="INNER MEMBRANE PROTEIN YHJD"/>
    <property type="match status" value="1"/>
</dbReference>
<dbReference type="EMBL" id="JAWNFU010000002">
    <property type="protein sequence ID" value="MDY5153372.1"/>
    <property type="molecule type" value="Genomic_DNA"/>
</dbReference>
<protein>
    <submittedName>
        <fullName evidence="8">Membrane protein</fullName>
    </submittedName>
    <submittedName>
        <fullName evidence="7">YhjD/YihY/BrkB family envelope integrity protein</fullName>
    </submittedName>
</protein>
<reference evidence="7" key="3">
    <citation type="submission" date="2023-10" db="EMBL/GenBank/DDBJ databases">
        <title>Whole Genome based description of the genera Actinobaculum and Actinotignum reveals a complex phylogenetic relationship within the species included in the genus Actinotignum.</title>
        <authorList>
            <person name="Jensen C.S."/>
            <person name="Dargis R."/>
            <person name="Kemp M."/>
            <person name="Christensen J.J."/>
        </authorList>
    </citation>
    <scope>NUCLEOTIDE SEQUENCE</scope>
    <source>
        <strain evidence="7">Actinobaculum_suis_CCUG19206T</strain>
    </source>
</reference>
<evidence type="ECO:0000256" key="4">
    <source>
        <dbReference type="ARBA" id="ARBA00022989"/>
    </source>
</evidence>
<dbReference type="AlphaFoldDB" id="A0A1G7AN23"/>
<reference evidence="8" key="1">
    <citation type="submission" date="2016-10" db="EMBL/GenBank/DDBJ databases">
        <authorList>
            <person name="de Groot N.N."/>
        </authorList>
    </citation>
    <scope>NUCLEOTIDE SEQUENCE [LARGE SCALE GENOMIC DNA]</scope>
    <source>
        <strain evidence="8">DSM 20639</strain>
    </source>
</reference>
<evidence type="ECO:0000256" key="1">
    <source>
        <dbReference type="ARBA" id="ARBA00004651"/>
    </source>
</evidence>
<dbReference type="EMBL" id="FNAU01000003">
    <property type="protein sequence ID" value="SDE16192.1"/>
    <property type="molecule type" value="Genomic_DNA"/>
</dbReference>
<keyword evidence="9" id="KW-1185">Reference proteome</keyword>
<accession>A0A1G7AN23</accession>
<feature type="transmembrane region" description="Helical" evidence="6">
    <location>
        <begin position="119"/>
        <end position="140"/>
    </location>
</feature>